<sequence length="358" mass="40127">MIHTTVMEEIMERFHHSIHLSIGLTCHTSGLSLPFVGQWSTERYRLDYYKQAVQWAELGCMDAVLLDGALLPSHLQETKGVDPVTLAAALTPTSKHIGLIPTLATAHYEPYFIARGLASLDHISKGRSGWLLHTPSLQAEVERSGELLSVTRKLWDSWKDGAVIIDKEAGIYARPELVQPINHHGTYFQVKGPLNVNRPLQGHPVIACGIAREEEFDTAIKHADWIVLHAADASMRQAHYTKLKQLAAANGRDPNQLRISQLIHIEEINNKASTHSMSNVFDGPFIGNMDNLLHAMIHAIDTKQADGFHFVFDHLHQHLPSLIEQLIPELQQRGLFRQSYSGRTLRQHLGLQRPAAIL</sequence>
<dbReference type="PANTHER" id="PTHR30011">
    <property type="entry name" value="ALKANESULFONATE MONOOXYGENASE-RELATED"/>
    <property type="match status" value="1"/>
</dbReference>
<evidence type="ECO:0000256" key="1">
    <source>
        <dbReference type="ARBA" id="ARBA00022630"/>
    </source>
</evidence>
<protein>
    <submittedName>
        <fullName evidence="8">LLM class flavin-dependent oxidoreductase</fullName>
    </submittedName>
</protein>
<dbReference type="GO" id="GO:0004497">
    <property type="term" value="F:monooxygenase activity"/>
    <property type="evidence" value="ECO:0007669"/>
    <property type="project" value="UniProtKB-KW"/>
</dbReference>
<feature type="domain" description="Luciferase-like" evidence="7">
    <location>
        <begin position="61"/>
        <end position="264"/>
    </location>
</feature>
<dbReference type="PIRSF" id="PIRSF000337">
    <property type="entry name" value="NTA_MOA"/>
    <property type="match status" value="1"/>
</dbReference>
<gene>
    <name evidence="8" type="ORF">JFN88_14910</name>
</gene>
<proteinExistence type="inferred from homology"/>
<evidence type="ECO:0000256" key="4">
    <source>
        <dbReference type="ARBA" id="ARBA00023033"/>
    </source>
</evidence>
<evidence type="ECO:0000256" key="5">
    <source>
        <dbReference type="ARBA" id="ARBA00033748"/>
    </source>
</evidence>
<dbReference type="RefSeq" id="WP_199020066.1">
    <property type="nucleotide sequence ID" value="NZ_JAELUP010000077.1"/>
</dbReference>
<dbReference type="InterPro" id="IPR011251">
    <property type="entry name" value="Luciferase-like_dom"/>
</dbReference>
<dbReference type="PANTHER" id="PTHR30011:SF16">
    <property type="entry name" value="C2H2 FINGER DOMAIN TRANSCRIPTION FACTOR (EUROFUNG)-RELATED"/>
    <property type="match status" value="1"/>
</dbReference>
<dbReference type="EMBL" id="JAELUP010000077">
    <property type="protein sequence ID" value="MBJ6362523.1"/>
    <property type="molecule type" value="Genomic_DNA"/>
</dbReference>
<keyword evidence="1 6" id="KW-0285">Flavoprotein</keyword>
<evidence type="ECO:0000259" key="7">
    <source>
        <dbReference type="Pfam" id="PF00296"/>
    </source>
</evidence>
<reference evidence="8" key="1">
    <citation type="submission" date="2020-12" db="EMBL/GenBank/DDBJ databases">
        <authorList>
            <person name="Huq M.A."/>
        </authorList>
    </citation>
    <scope>NUCLEOTIDE SEQUENCE</scope>
    <source>
        <strain evidence="8">MAHUQ-46</strain>
    </source>
</reference>
<dbReference type="GO" id="GO:0016705">
    <property type="term" value="F:oxidoreductase activity, acting on paired donors, with incorporation or reduction of molecular oxygen"/>
    <property type="evidence" value="ECO:0007669"/>
    <property type="project" value="InterPro"/>
</dbReference>
<dbReference type="InterPro" id="IPR036661">
    <property type="entry name" value="Luciferase-like_sf"/>
</dbReference>
<dbReference type="Gene3D" id="3.20.20.30">
    <property type="entry name" value="Luciferase-like domain"/>
    <property type="match status" value="1"/>
</dbReference>
<dbReference type="AlphaFoldDB" id="A0A934J6I7"/>
<keyword evidence="2 6" id="KW-0288">FMN</keyword>
<dbReference type="Pfam" id="PF00296">
    <property type="entry name" value="Bac_luciferase"/>
    <property type="match status" value="1"/>
</dbReference>
<comment type="caution">
    <text evidence="8">The sequence shown here is derived from an EMBL/GenBank/DDBJ whole genome shotgun (WGS) entry which is preliminary data.</text>
</comment>
<accession>A0A934J6I7</accession>
<evidence type="ECO:0000256" key="3">
    <source>
        <dbReference type="ARBA" id="ARBA00023002"/>
    </source>
</evidence>
<comment type="similarity">
    <text evidence="5">Belongs to the NtaA/SnaA/DszA monooxygenase family.</text>
</comment>
<evidence type="ECO:0000313" key="9">
    <source>
        <dbReference type="Proteomes" id="UP000640274"/>
    </source>
</evidence>
<keyword evidence="4" id="KW-0503">Monooxygenase</keyword>
<dbReference type="Proteomes" id="UP000640274">
    <property type="component" value="Unassembled WGS sequence"/>
</dbReference>
<dbReference type="InterPro" id="IPR016215">
    <property type="entry name" value="NTA_MOA"/>
</dbReference>
<evidence type="ECO:0000313" key="8">
    <source>
        <dbReference type="EMBL" id="MBJ6362523.1"/>
    </source>
</evidence>
<evidence type="ECO:0000256" key="6">
    <source>
        <dbReference type="PIRSR" id="PIRSR000337-1"/>
    </source>
</evidence>
<name>A0A934J6I7_9BACL</name>
<dbReference type="SUPFAM" id="SSF51679">
    <property type="entry name" value="Bacterial luciferase-like"/>
    <property type="match status" value="1"/>
</dbReference>
<keyword evidence="9" id="KW-1185">Reference proteome</keyword>
<evidence type="ECO:0000256" key="2">
    <source>
        <dbReference type="ARBA" id="ARBA00022643"/>
    </source>
</evidence>
<feature type="binding site" evidence="6">
    <location>
        <position position="102"/>
    </location>
    <ligand>
        <name>FMN</name>
        <dbReference type="ChEBI" id="CHEBI:58210"/>
    </ligand>
</feature>
<keyword evidence="3" id="KW-0560">Oxidoreductase</keyword>
<dbReference type="InterPro" id="IPR051260">
    <property type="entry name" value="Diverse_substr_monoxygenases"/>
</dbReference>
<organism evidence="8 9">
    <name type="scientific">Paenibacillus roseus</name>
    <dbReference type="NCBI Taxonomy" id="2798579"/>
    <lineage>
        <taxon>Bacteria</taxon>
        <taxon>Bacillati</taxon>
        <taxon>Bacillota</taxon>
        <taxon>Bacilli</taxon>
        <taxon>Bacillales</taxon>
        <taxon>Paenibacillaceae</taxon>
        <taxon>Paenibacillus</taxon>
    </lineage>
</organism>